<gene>
    <name evidence="1" type="ORF">GCM10025876_13440</name>
</gene>
<dbReference type="EMBL" id="BSUN01000001">
    <property type="protein sequence ID" value="GMA35140.1"/>
    <property type="molecule type" value="Genomic_DNA"/>
</dbReference>
<evidence type="ECO:0000313" key="2">
    <source>
        <dbReference type="Proteomes" id="UP001157125"/>
    </source>
</evidence>
<proteinExistence type="predicted"/>
<name>A0ABQ6IBI0_9MICO</name>
<accession>A0ABQ6IBI0</accession>
<dbReference type="Proteomes" id="UP001157125">
    <property type="component" value="Unassembled WGS sequence"/>
</dbReference>
<keyword evidence="2" id="KW-1185">Reference proteome</keyword>
<sequence>MTRSWSVSSPRRSARNRAASPSLIQEIIEISRLQGGESVVDHHVIDLGAVVEEVCEGAEMHAESKQVTLVAEPARASVGHG</sequence>
<protein>
    <submittedName>
        <fullName evidence="1">Uncharacterized protein</fullName>
    </submittedName>
</protein>
<organism evidence="1 2">
    <name type="scientific">Demequina litorisediminis</name>
    <dbReference type="NCBI Taxonomy" id="1849022"/>
    <lineage>
        <taxon>Bacteria</taxon>
        <taxon>Bacillati</taxon>
        <taxon>Actinomycetota</taxon>
        <taxon>Actinomycetes</taxon>
        <taxon>Micrococcales</taxon>
        <taxon>Demequinaceae</taxon>
        <taxon>Demequina</taxon>
    </lineage>
</organism>
<evidence type="ECO:0000313" key="1">
    <source>
        <dbReference type="EMBL" id="GMA35140.1"/>
    </source>
</evidence>
<comment type="caution">
    <text evidence="1">The sequence shown here is derived from an EMBL/GenBank/DDBJ whole genome shotgun (WGS) entry which is preliminary data.</text>
</comment>
<reference evidence="2" key="1">
    <citation type="journal article" date="2019" name="Int. J. Syst. Evol. Microbiol.">
        <title>The Global Catalogue of Microorganisms (GCM) 10K type strain sequencing project: providing services to taxonomists for standard genome sequencing and annotation.</title>
        <authorList>
            <consortium name="The Broad Institute Genomics Platform"/>
            <consortium name="The Broad Institute Genome Sequencing Center for Infectious Disease"/>
            <person name="Wu L."/>
            <person name="Ma J."/>
        </authorList>
    </citation>
    <scope>NUCLEOTIDE SEQUENCE [LARGE SCALE GENOMIC DNA]</scope>
    <source>
        <strain evidence="2">NBRC 112299</strain>
    </source>
</reference>
<dbReference type="RefSeq" id="WP_284327787.1">
    <property type="nucleotide sequence ID" value="NZ_BSUN01000001.1"/>
</dbReference>